<accession>A0A8C2HU31</accession>
<evidence type="ECO:0000256" key="7">
    <source>
        <dbReference type="ARBA" id="ARBA00022737"/>
    </source>
</evidence>
<feature type="region of interest" description="Disordered" evidence="12">
    <location>
        <begin position="992"/>
        <end position="1147"/>
    </location>
</feature>
<evidence type="ECO:0000256" key="1">
    <source>
        <dbReference type="ARBA" id="ARBA00004123"/>
    </source>
</evidence>
<keyword evidence="10" id="KW-0539">Nucleus</keyword>
<name>A0A8C2HU31_CYPCA</name>
<keyword evidence="9" id="KW-0804">Transcription</keyword>
<evidence type="ECO:0000256" key="2">
    <source>
        <dbReference type="ARBA" id="ARBA00004496"/>
    </source>
</evidence>
<keyword evidence="5" id="KW-0963">Cytoplasm</keyword>
<evidence type="ECO:0000256" key="9">
    <source>
        <dbReference type="ARBA" id="ARBA00023163"/>
    </source>
</evidence>
<dbReference type="GO" id="GO:0006364">
    <property type="term" value="P:rRNA processing"/>
    <property type="evidence" value="ECO:0007669"/>
    <property type="project" value="TreeGrafter"/>
</dbReference>
<comment type="similarity">
    <text evidence="3">Belongs to the RIX1/PELP1 family.</text>
</comment>
<feature type="domain" description="PELP1 middle" evidence="13">
    <location>
        <begin position="549"/>
        <end position="610"/>
    </location>
</feature>
<keyword evidence="7" id="KW-0677">Repeat</keyword>
<evidence type="ECO:0000256" key="4">
    <source>
        <dbReference type="ARBA" id="ARBA00018417"/>
    </source>
</evidence>
<feature type="compositionally biased region" description="Basic and acidic residues" evidence="12">
    <location>
        <begin position="1079"/>
        <end position="1102"/>
    </location>
</feature>
<dbReference type="Pfam" id="PF08167">
    <property type="entry name" value="RIX1"/>
    <property type="match status" value="1"/>
</dbReference>
<organism evidence="15 16">
    <name type="scientific">Cyprinus carpio</name>
    <name type="common">Common carp</name>
    <dbReference type="NCBI Taxonomy" id="7962"/>
    <lineage>
        <taxon>Eukaryota</taxon>
        <taxon>Metazoa</taxon>
        <taxon>Chordata</taxon>
        <taxon>Craniata</taxon>
        <taxon>Vertebrata</taxon>
        <taxon>Euteleostomi</taxon>
        <taxon>Actinopterygii</taxon>
        <taxon>Neopterygii</taxon>
        <taxon>Teleostei</taxon>
        <taxon>Ostariophysi</taxon>
        <taxon>Cypriniformes</taxon>
        <taxon>Cyprinidae</taxon>
        <taxon>Cyprininae</taxon>
        <taxon>Cyprinus</taxon>
    </lineage>
</organism>
<evidence type="ECO:0000313" key="16">
    <source>
        <dbReference type="Proteomes" id="UP000694701"/>
    </source>
</evidence>
<proteinExistence type="inferred from homology"/>
<feature type="region of interest" description="Disordered" evidence="12">
    <location>
        <begin position="811"/>
        <end position="915"/>
    </location>
</feature>
<comment type="subcellular location">
    <subcellularLocation>
        <location evidence="2">Cytoplasm</location>
    </subcellularLocation>
    <subcellularLocation>
        <location evidence="1">Nucleus</location>
    </subcellularLocation>
</comment>
<feature type="compositionally biased region" description="Basic and acidic residues" evidence="12">
    <location>
        <begin position="1042"/>
        <end position="1052"/>
    </location>
</feature>
<feature type="compositionally biased region" description="Polar residues" evidence="12">
    <location>
        <begin position="1054"/>
        <end position="1073"/>
    </location>
</feature>
<evidence type="ECO:0000256" key="12">
    <source>
        <dbReference type="SAM" id="MobiDB-lite"/>
    </source>
</evidence>
<dbReference type="Ensembl" id="ENSCCRT00020076968.1">
    <property type="protein sequence ID" value="ENSCCRP00020070056.1"/>
    <property type="gene ID" value="ENSCCRG00020032772.1"/>
</dbReference>
<dbReference type="PANTHER" id="PTHR34105">
    <property type="entry name" value="PROLINE-, GLUTAMIC ACID- AND LEUCINE-RICH PROTEIN 1"/>
    <property type="match status" value="1"/>
</dbReference>
<reference evidence="15" key="1">
    <citation type="submission" date="2025-08" db="UniProtKB">
        <authorList>
            <consortium name="Ensembl"/>
        </authorList>
    </citation>
    <scope>IDENTIFICATION</scope>
</reference>
<dbReference type="SUPFAM" id="SSF48371">
    <property type="entry name" value="ARM repeat"/>
    <property type="match status" value="1"/>
</dbReference>
<evidence type="ECO:0000256" key="11">
    <source>
        <dbReference type="ARBA" id="ARBA00030054"/>
    </source>
</evidence>
<evidence type="ECO:0000313" key="15">
    <source>
        <dbReference type="Ensembl" id="ENSCCRP00020070056.1"/>
    </source>
</evidence>
<dbReference type="InterPro" id="IPR016024">
    <property type="entry name" value="ARM-type_fold"/>
</dbReference>
<gene>
    <name evidence="15" type="primary">LOC109049221</name>
</gene>
<evidence type="ECO:0000256" key="10">
    <source>
        <dbReference type="ARBA" id="ARBA00023242"/>
    </source>
</evidence>
<dbReference type="Pfam" id="PF08166">
    <property type="entry name" value="PELP1_HEAT"/>
    <property type="match status" value="2"/>
</dbReference>
<keyword evidence="6" id="KW-0678">Repressor</keyword>
<dbReference type="InterPro" id="IPR011989">
    <property type="entry name" value="ARM-like"/>
</dbReference>
<evidence type="ECO:0000259" key="14">
    <source>
        <dbReference type="Pfam" id="PF08167"/>
    </source>
</evidence>
<dbReference type="InterPro" id="IPR012980">
    <property type="entry name" value="PELP1_middle"/>
</dbReference>
<evidence type="ECO:0000256" key="6">
    <source>
        <dbReference type="ARBA" id="ARBA00022491"/>
    </source>
</evidence>
<evidence type="ECO:0000259" key="13">
    <source>
        <dbReference type="Pfam" id="PF08166"/>
    </source>
</evidence>
<evidence type="ECO:0000256" key="8">
    <source>
        <dbReference type="ARBA" id="ARBA00023159"/>
    </source>
</evidence>
<dbReference type="GO" id="GO:0005737">
    <property type="term" value="C:cytoplasm"/>
    <property type="evidence" value="ECO:0007669"/>
    <property type="project" value="UniProtKB-SubCell"/>
</dbReference>
<dbReference type="GO" id="GO:0005634">
    <property type="term" value="C:nucleus"/>
    <property type="evidence" value="ECO:0007669"/>
    <property type="project" value="UniProtKB-SubCell"/>
</dbReference>
<feature type="domain" description="Pre-rRNA-processing protein RIX1 N-terminal" evidence="14">
    <location>
        <begin position="17"/>
        <end position="194"/>
    </location>
</feature>
<sequence length="1147" mass="124271">MASGTWLHGPNITRLTEALVSVLKEDRPEYLPALLANYREHGVVGAQSTGAVGGLVGISNSRLGSSKTRFEGLCLLSVLVKDSSSEVFQQNCLSWLRTLQQVIQSQAPLPTVQLAVSVLQDLLQYSSQLPELAREVGLNSILGILTSLLSLKSECHLVAMNGMMACMIYYPRACGSLREKLGAYFLSKMDSDNPKVQEVACECYGRLPCLGGVLERGGGGRRAEGWTNQLHCLLASANGMLGQLYQGAETEGTVQYEGPGVELPFPPLDDVDPLLVLQLHHRYKAICLAIKHTLSADPASSVRLPVQHVLNFVCRALAVNTKSISPTGEGCLRLMILPSIHNDTLELLSALIKAVGGGLVQYSSVLTRLFSQSLSAWTPLPESSLGQQRAYSAVRVTVYRTIELWVRVGGASLLQASPSHTELLFTHLMGDITPASEAVKLRSGQQSQSMNDLIGSAGKSGPRRTKGLGLGDGISLQRKGDVLANQDTCVAALRALRQIILTSGTLLKEDLHKRIQDLVVPLCVRLQQQSHCVLEVGAVSGQYGSPSPRRELYRLLLALVLVPSPRWPPPLSCAVSVFSHGRRDRNIMVSSFCAEALTICNTLIHPRTPSICLPLTPLTLKSTPTAPVLSSGQNPSLSIPTLLGAPEGQRQVFVRYDKEEPEDVEISLESDSDDSVVIMPAGMIMEMQDGAANAQSLSQSAVPAIGGLQPSAPIVGEVGSVDTLLPNELPTSIPHQILPANANNINSFPGPSQTALVSLVPPLNSSVSPAGLADSMTGGPQLQQMLMQTSPGGQPPTLGLSLQMQLQNQIAQTSRQLQTQPPANEVDQNVININSSDDEEEEEEELEEEDELGEEEEEEEGLEDEEEEEEGSDLIDGEYCEDELEDYDDEEDEDDEESEEIQPLEGDSDRGMIGEEDAEVMIEAEQQGMEMFCMEREREVEPGIEEMEGVRSVYADERIKDKGTMEEIENIGAVERNEPVVDKDQIESLVISGDAEGHEEDSRVEVVEPEVKTCGQEVARPEDPAEDAGLTQQGQELTVEDEVQKQEPELKPEGTTNQSAPSTSEQEVLQSVAETAEEEVGKESSEQGEDSETRGTKRKMEDREEGESSEQGTEKKKMDDEAMASMLADFVDCPPDDDDGGASQSQT</sequence>
<dbReference type="PANTHER" id="PTHR34105:SF1">
    <property type="entry name" value="PROLINE-, GLUTAMIC ACID- AND LEUCINE-RICH PROTEIN 1"/>
    <property type="match status" value="1"/>
</dbReference>
<dbReference type="Proteomes" id="UP000694701">
    <property type="component" value="Unplaced"/>
</dbReference>
<feature type="domain" description="PELP1 middle" evidence="13">
    <location>
        <begin position="391"/>
        <end position="446"/>
    </location>
</feature>
<feature type="compositionally biased region" description="Basic and acidic residues" evidence="12">
    <location>
        <begin position="1000"/>
        <end position="1011"/>
    </location>
</feature>
<dbReference type="AlphaFoldDB" id="A0A8C2HU31"/>
<keyword evidence="8" id="KW-0010">Activator</keyword>
<feature type="compositionally biased region" description="Polar residues" evidence="12">
    <location>
        <begin position="811"/>
        <end position="835"/>
    </location>
</feature>
<evidence type="ECO:0000256" key="5">
    <source>
        <dbReference type="ARBA" id="ARBA00022490"/>
    </source>
</evidence>
<dbReference type="Gene3D" id="1.25.10.10">
    <property type="entry name" value="Leucine-rich Repeat Variant"/>
    <property type="match status" value="1"/>
</dbReference>
<dbReference type="InterPro" id="IPR012583">
    <property type="entry name" value="RIX1_N"/>
</dbReference>
<feature type="compositionally biased region" description="Acidic residues" evidence="12">
    <location>
        <begin position="836"/>
        <end position="902"/>
    </location>
</feature>
<evidence type="ECO:0000256" key="3">
    <source>
        <dbReference type="ARBA" id="ARBA00010511"/>
    </source>
</evidence>
<protein>
    <recommendedName>
        <fullName evidence="4">Proline-, glutamic acid- and leucine-rich protein 1</fullName>
    </recommendedName>
    <alternativeName>
        <fullName evidence="11">Modulator of non-genomic activity of estrogen receptor</fullName>
    </alternativeName>
</protein>